<protein>
    <submittedName>
        <fullName evidence="5">dTDP-4-amino-4,6-dideoxygalactose transaminase</fullName>
    </submittedName>
</protein>
<feature type="active site" description="Proton acceptor" evidence="2">
    <location>
        <position position="177"/>
    </location>
</feature>
<evidence type="ECO:0000256" key="1">
    <source>
        <dbReference type="ARBA" id="ARBA00037999"/>
    </source>
</evidence>
<dbReference type="Gene3D" id="3.40.640.10">
    <property type="entry name" value="Type I PLP-dependent aspartate aminotransferase-like (Major domain)"/>
    <property type="match status" value="1"/>
</dbReference>
<dbReference type="Pfam" id="PF01041">
    <property type="entry name" value="DegT_DnrJ_EryC1"/>
    <property type="match status" value="1"/>
</dbReference>
<name>A0A239LED0_9RHOB</name>
<evidence type="ECO:0000256" key="3">
    <source>
        <dbReference type="PIRSR" id="PIRSR000390-2"/>
    </source>
</evidence>
<dbReference type="EMBL" id="FZOY01000009">
    <property type="protein sequence ID" value="SNT28685.1"/>
    <property type="molecule type" value="Genomic_DNA"/>
</dbReference>
<dbReference type="PANTHER" id="PTHR30244:SF34">
    <property type="entry name" value="DTDP-4-AMINO-4,6-DIDEOXYGALACTOSE TRANSAMINASE"/>
    <property type="match status" value="1"/>
</dbReference>
<organism evidence="5 6">
    <name type="scientific">Tropicimonas sediminicola</name>
    <dbReference type="NCBI Taxonomy" id="1031541"/>
    <lineage>
        <taxon>Bacteria</taxon>
        <taxon>Pseudomonadati</taxon>
        <taxon>Pseudomonadota</taxon>
        <taxon>Alphaproteobacteria</taxon>
        <taxon>Rhodobacterales</taxon>
        <taxon>Roseobacteraceae</taxon>
        <taxon>Tropicimonas</taxon>
    </lineage>
</organism>
<dbReference type="PANTHER" id="PTHR30244">
    <property type="entry name" value="TRANSAMINASE"/>
    <property type="match status" value="1"/>
</dbReference>
<keyword evidence="6" id="KW-1185">Reference proteome</keyword>
<gene>
    <name evidence="5" type="ORF">SAMN05421757_109175</name>
</gene>
<dbReference type="GO" id="GO:0008483">
    <property type="term" value="F:transaminase activity"/>
    <property type="evidence" value="ECO:0007669"/>
    <property type="project" value="TreeGrafter"/>
</dbReference>
<dbReference type="InterPro" id="IPR015422">
    <property type="entry name" value="PyrdxlP-dep_Trfase_small"/>
</dbReference>
<dbReference type="CDD" id="cd00616">
    <property type="entry name" value="AHBA_syn"/>
    <property type="match status" value="1"/>
</dbReference>
<dbReference type="InterPro" id="IPR015421">
    <property type="entry name" value="PyrdxlP-dep_Trfase_major"/>
</dbReference>
<feature type="modified residue" description="N6-(pyridoxal phosphate)lysine" evidence="3">
    <location>
        <position position="177"/>
    </location>
</feature>
<dbReference type="RefSeq" id="WP_089234914.1">
    <property type="nucleotide sequence ID" value="NZ_FZOY01000009.1"/>
</dbReference>
<dbReference type="OrthoDB" id="9768668at2"/>
<dbReference type="InterPro" id="IPR015424">
    <property type="entry name" value="PyrdxlP-dep_Trfase"/>
</dbReference>
<dbReference type="Gene3D" id="3.90.1150.10">
    <property type="entry name" value="Aspartate Aminotransferase, domain 1"/>
    <property type="match status" value="1"/>
</dbReference>
<reference evidence="5 6" key="1">
    <citation type="submission" date="2017-06" db="EMBL/GenBank/DDBJ databases">
        <authorList>
            <person name="Kim H.J."/>
            <person name="Triplett B.A."/>
        </authorList>
    </citation>
    <scope>NUCLEOTIDE SEQUENCE [LARGE SCALE GENOMIC DNA]</scope>
    <source>
        <strain evidence="5 6">DSM 29339</strain>
    </source>
</reference>
<evidence type="ECO:0000256" key="2">
    <source>
        <dbReference type="PIRSR" id="PIRSR000390-1"/>
    </source>
</evidence>
<dbReference type="PIRSF" id="PIRSF000390">
    <property type="entry name" value="PLP_StrS"/>
    <property type="match status" value="1"/>
</dbReference>
<dbReference type="InterPro" id="IPR000653">
    <property type="entry name" value="DegT/StrS_aminotransferase"/>
</dbReference>
<sequence length="378" mass="41421">MLLVAEPVLGAEERDAVVEVLQGGWLTQGARVRAFELAFAERHGARDAVALANCTAALHLMLKALGIGPGDEVLVPSLTFAATVNSILYAGAEPVLVDVESLDSPLISIDDAASKVTARTRAVMLMHFAGHMAAPSPWQDFARRFNVMLLEDSAHAIGVAGVGSYGEAAAFSFYGNKNMTTAEGGMILMRDPELLARARQMRSHGMTHSVQQRLVARSPHYDVDMLGFNYRMDEIRAAIGLVQLSRLDQMAGRRAALVALYKERLQALASRHDGLIVPRPKSRISADHIMPIVLPARLDRDRVIAHLHAGGVQTTIHYPPVHTLSYYRARDGAVRLPVTEEFHRRELTLPLHPKMEDADVLRVVDLLESAFEESHALT</sequence>
<evidence type="ECO:0000313" key="6">
    <source>
        <dbReference type="Proteomes" id="UP000198426"/>
    </source>
</evidence>
<dbReference type="GO" id="GO:0030170">
    <property type="term" value="F:pyridoxal phosphate binding"/>
    <property type="evidence" value="ECO:0007669"/>
    <property type="project" value="TreeGrafter"/>
</dbReference>
<evidence type="ECO:0000313" key="5">
    <source>
        <dbReference type="EMBL" id="SNT28685.1"/>
    </source>
</evidence>
<dbReference type="AlphaFoldDB" id="A0A239LED0"/>
<dbReference type="GO" id="GO:0000271">
    <property type="term" value="P:polysaccharide biosynthetic process"/>
    <property type="evidence" value="ECO:0007669"/>
    <property type="project" value="TreeGrafter"/>
</dbReference>
<accession>A0A239LED0</accession>
<keyword evidence="3 4" id="KW-0663">Pyridoxal phosphate</keyword>
<dbReference type="SUPFAM" id="SSF53383">
    <property type="entry name" value="PLP-dependent transferases"/>
    <property type="match status" value="1"/>
</dbReference>
<dbReference type="Proteomes" id="UP000198426">
    <property type="component" value="Unassembled WGS sequence"/>
</dbReference>
<comment type="similarity">
    <text evidence="1 4">Belongs to the DegT/DnrJ/EryC1 family.</text>
</comment>
<proteinExistence type="inferred from homology"/>
<evidence type="ECO:0000256" key="4">
    <source>
        <dbReference type="RuleBase" id="RU004508"/>
    </source>
</evidence>